<dbReference type="InterPro" id="IPR050261">
    <property type="entry name" value="FrsA_esterase"/>
</dbReference>
<dbReference type="Proteomes" id="UP000237378">
    <property type="component" value="Unassembled WGS sequence"/>
</dbReference>
<feature type="domain" description="Dienelactone hydrolase" evidence="2">
    <location>
        <begin position="51"/>
        <end position="219"/>
    </location>
</feature>
<keyword evidence="1 3" id="KW-0378">Hydrolase</keyword>
<sequence>MTEHRVEVRTQTVKLAGVELIADVREPANACALVIFAHGSGSGRLSARNQYVADALAARGLGSIIFDLLTEAEQRLDNETGELRFDIALLAKRLIDVIDWVASDPQLGTLRIGLFGASTGAAAALWAAAQRPERVAAVVSRGGRTDLAGPMLDRVQAPTLHIVGSCDVLVLELNRQVDRLLSCERHLEVVPGATHLFEEPGTLAKAAALAGDWFVKYLQHISV</sequence>
<dbReference type="PANTHER" id="PTHR22946">
    <property type="entry name" value="DIENELACTONE HYDROLASE DOMAIN-CONTAINING PROTEIN-RELATED"/>
    <property type="match status" value="1"/>
</dbReference>
<dbReference type="GO" id="GO:0052689">
    <property type="term" value="F:carboxylic ester hydrolase activity"/>
    <property type="evidence" value="ECO:0007669"/>
    <property type="project" value="UniProtKB-ARBA"/>
</dbReference>
<dbReference type="SUPFAM" id="SSF53474">
    <property type="entry name" value="alpha/beta-Hydrolases"/>
    <property type="match status" value="1"/>
</dbReference>
<evidence type="ECO:0000256" key="1">
    <source>
        <dbReference type="ARBA" id="ARBA00022801"/>
    </source>
</evidence>
<evidence type="ECO:0000259" key="2">
    <source>
        <dbReference type="Pfam" id="PF01738"/>
    </source>
</evidence>
<dbReference type="RefSeq" id="WP_021784666.1">
    <property type="nucleotide sequence ID" value="NZ_JANHKY010000025.1"/>
</dbReference>
<name>A0A1X1AFV3_PSEPU</name>
<accession>A0A1X1AFV3</accession>
<reference evidence="3 4" key="2">
    <citation type="submission" date="2018-03" db="EMBL/GenBank/DDBJ databases">
        <title>Draft genome of Pseudomonas putida strain KH-18-2.</title>
        <authorList>
            <person name="Yoshizawa S."/>
            <person name="Khan N.H."/>
            <person name="Nishimura M."/>
            <person name="Chiura H.X."/>
            <person name="Ogura Y."/>
            <person name="Hayashi T."/>
            <person name="Kogure K."/>
        </authorList>
    </citation>
    <scope>NUCLEOTIDE SEQUENCE [LARGE SCALE GENOMIC DNA]</scope>
    <source>
        <strain evidence="3 4">KH-18-2</strain>
    </source>
</reference>
<dbReference type="Gene3D" id="3.40.50.1820">
    <property type="entry name" value="alpha/beta hydrolase"/>
    <property type="match status" value="1"/>
</dbReference>
<dbReference type="InterPro" id="IPR002925">
    <property type="entry name" value="Dienelactn_hydro"/>
</dbReference>
<dbReference type="PANTHER" id="PTHR22946:SF9">
    <property type="entry name" value="POLYKETIDE TRANSFERASE AF380"/>
    <property type="match status" value="1"/>
</dbReference>
<evidence type="ECO:0000313" key="4">
    <source>
        <dbReference type="Proteomes" id="UP000237378"/>
    </source>
</evidence>
<dbReference type="Pfam" id="PF01738">
    <property type="entry name" value="DLH"/>
    <property type="match status" value="1"/>
</dbReference>
<comment type="caution">
    <text evidence="3">The sequence shown here is derived from an EMBL/GenBank/DDBJ whole genome shotgun (WGS) entry which is preliminary data.</text>
</comment>
<organism evidence="3 4">
    <name type="scientific">Pseudomonas putida</name>
    <name type="common">Arthrobacter siderocapsulatus</name>
    <dbReference type="NCBI Taxonomy" id="303"/>
    <lineage>
        <taxon>Bacteria</taxon>
        <taxon>Pseudomonadati</taxon>
        <taxon>Pseudomonadota</taxon>
        <taxon>Gammaproteobacteria</taxon>
        <taxon>Pseudomonadales</taxon>
        <taxon>Pseudomonadaceae</taxon>
        <taxon>Pseudomonas</taxon>
    </lineage>
</organism>
<gene>
    <name evidence="3" type="ORF">BGP82_25925</name>
</gene>
<reference evidence="3 4" key="1">
    <citation type="submission" date="2016-08" db="EMBL/GenBank/DDBJ databases">
        <authorList>
            <person name="Seilhamer J.J."/>
        </authorList>
    </citation>
    <scope>NUCLEOTIDE SEQUENCE [LARGE SCALE GENOMIC DNA]</scope>
    <source>
        <strain evidence="3 4">KH-18-2</strain>
    </source>
</reference>
<evidence type="ECO:0000313" key="3">
    <source>
        <dbReference type="EMBL" id="POG00892.1"/>
    </source>
</evidence>
<dbReference type="AlphaFoldDB" id="A0A1X1AFV3"/>
<proteinExistence type="predicted"/>
<dbReference type="EMBL" id="MING01000086">
    <property type="protein sequence ID" value="POG00892.1"/>
    <property type="molecule type" value="Genomic_DNA"/>
</dbReference>
<dbReference type="InterPro" id="IPR029058">
    <property type="entry name" value="AB_hydrolase_fold"/>
</dbReference>
<protein>
    <submittedName>
        <fullName evidence="3">Hydrolase</fullName>
    </submittedName>
</protein>